<keyword evidence="3" id="KW-1185">Reference proteome</keyword>
<evidence type="ECO:0000256" key="1">
    <source>
        <dbReference type="SAM" id="SignalP"/>
    </source>
</evidence>
<evidence type="ECO:0000313" key="2">
    <source>
        <dbReference type="EMBL" id="RED44086.1"/>
    </source>
</evidence>
<dbReference type="RefSeq" id="WP_115817485.1">
    <property type="nucleotide sequence ID" value="NZ_QRDV01000004.1"/>
</dbReference>
<organism evidence="2 3">
    <name type="scientific">Winogradskyella eximia</name>
    <dbReference type="NCBI Taxonomy" id="262006"/>
    <lineage>
        <taxon>Bacteria</taxon>
        <taxon>Pseudomonadati</taxon>
        <taxon>Bacteroidota</taxon>
        <taxon>Flavobacteriia</taxon>
        <taxon>Flavobacteriales</taxon>
        <taxon>Flavobacteriaceae</taxon>
        <taxon>Winogradskyella</taxon>
    </lineage>
</organism>
<proteinExistence type="predicted"/>
<feature type="chain" id="PRO_5017675114" evidence="1">
    <location>
        <begin position="23"/>
        <end position="182"/>
    </location>
</feature>
<gene>
    <name evidence="2" type="ORF">DFQ10_104279</name>
</gene>
<dbReference type="OrthoDB" id="1346821at2"/>
<name>A0A3D9H570_9FLAO</name>
<dbReference type="Proteomes" id="UP000256980">
    <property type="component" value="Unassembled WGS sequence"/>
</dbReference>
<dbReference type="AlphaFoldDB" id="A0A3D9H570"/>
<keyword evidence="1" id="KW-0732">Signal</keyword>
<feature type="signal peptide" evidence="1">
    <location>
        <begin position="1"/>
        <end position="22"/>
    </location>
</feature>
<reference evidence="2 3" key="1">
    <citation type="submission" date="2018-07" db="EMBL/GenBank/DDBJ databases">
        <title>Genomic Encyclopedia of Type Strains, Phase III (KMG-III): the genomes of soil and plant-associated and newly described type strains.</title>
        <authorList>
            <person name="Whitman W."/>
        </authorList>
    </citation>
    <scope>NUCLEOTIDE SEQUENCE [LARGE SCALE GENOMIC DNA]</scope>
    <source>
        <strain evidence="2 3">CECT 7946</strain>
    </source>
</reference>
<evidence type="ECO:0000313" key="3">
    <source>
        <dbReference type="Proteomes" id="UP000256980"/>
    </source>
</evidence>
<protein>
    <submittedName>
        <fullName evidence="2">Uncharacterized protein</fullName>
    </submittedName>
</protein>
<accession>A0A3D9H570</accession>
<sequence length="182" mass="19960">MKPRRPYLMALLFALIFSSCSPEDNTSTTPEDPNEFIFNGVSYPLVSAIITDENTTTNAPSDIGISLFNKTSSEITGNEDLDTVAFVYFDIHTGSLENTTYDTIEDYDISINGSFVDSEFNPGTILLSDNDPDADVFAQSGSVTITNFTAYNIVFTFTFTRTDGQVITGRYDGNYLAPNGIN</sequence>
<dbReference type="PROSITE" id="PS51257">
    <property type="entry name" value="PROKAR_LIPOPROTEIN"/>
    <property type="match status" value="1"/>
</dbReference>
<dbReference type="EMBL" id="QRDV01000004">
    <property type="protein sequence ID" value="RED44086.1"/>
    <property type="molecule type" value="Genomic_DNA"/>
</dbReference>
<comment type="caution">
    <text evidence="2">The sequence shown here is derived from an EMBL/GenBank/DDBJ whole genome shotgun (WGS) entry which is preliminary data.</text>
</comment>